<dbReference type="OMA" id="NEVCEVE"/>
<keyword evidence="7" id="KW-1185">Reference proteome</keyword>
<keyword evidence="4" id="KW-1015">Disulfide bond</keyword>
<evidence type="ECO:0000256" key="2">
    <source>
        <dbReference type="ARBA" id="ARBA00010352"/>
    </source>
</evidence>
<keyword evidence="3" id="KW-0964">Secreted</keyword>
<sequence>MAAMLLTVLSLALLAAANLIHGAAFISMPKEMTIRYGTKDHQRTVVRRYCEWNGQKVLLGSTWTTACCMHCTCTGYGLECYTHGVYMTPPGCLVLVNEVCEVEIVDSSDPNRPCQSLTVGPPGGVVTPGIQLEAK</sequence>
<accession>C3XPU9</accession>
<name>C3XPU9_BRAFL</name>
<evidence type="ECO:0000256" key="5">
    <source>
        <dbReference type="SAM" id="SignalP"/>
    </source>
</evidence>
<comment type="subcellular location">
    <subcellularLocation>
        <location evidence="1">Secreted</location>
    </subcellularLocation>
</comment>
<proteinExistence type="inferred from homology"/>
<evidence type="ECO:0000256" key="1">
    <source>
        <dbReference type="ARBA" id="ARBA00004613"/>
    </source>
</evidence>
<gene>
    <name evidence="8" type="primary">LOC118431122</name>
    <name evidence="6" type="ORF">BRAFLDRAFT_67476</name>
</gene>
<protein>
    <submittedName>
        <fullName evidence="8">Prostate-associated microseminoprotein-like</fullName>
    </submittedName>
</protein>
<dbReference type="Proteomes" id="UP000001554">
    <property type="component" value="Chromosome 14"/>
</dbReference>
<feature type="signal peptide" evidence="5">
    <location>
        <begin position="1"/>
        <end position="17"/>
    </location>
</feature>
<evidence type="ECO:0000313" key="8">
    <source>
        <dbReference type="RefSeq" id="XP_035698132.1"/>
    </source>
</evidence>
<dbReference type="OrthoDB" id="6123676at2759"/>
<dbReference type="FunFam" id="2.60.40.1900:FF:000002">
    <property type="entry name" value="Uncharacterized protein"/>
    <property type="match status" value="1"/>
</dbReference>
<organism evidence="6">
    <name type="scientific">Branchiostoma floridae</name>
    <name type="common">Florida lancelet</name>
    <name type="synonym">Amphioxus</name>
    <dbReference type="NCBI Taxonomy" id="7739"/>
    <lineage>
        <taxon>Eukaryota</taxon>
        <taxon>Metazoa</taxon>
        <taxon>Chordata</taxon>
        <taxon>Cephalochordata</taxon>
        <taxon>Leptocardii</taxon>
        <taxon>Amphioxiformes</taxon>
        <taxon>Branchiostomatidae</taxon>
        <taxon>Branchiostoma</taxon>
    </lineage>
</organism>
<dbReference type="RefSeq" id="XP_035698132.1">
    <property type="nucleotide sequence ID" value="XM_035842239.1"/>
</dbReference>
<dbReference type="EMBL" id="GG666451">
    <property type="protein sequence ID" value="EEN69970.1"/>
    <property type="molecule type" value="Genomic_DNA"/>
</dbReference>
<comment type="similarity">
    <text evidence="2">Belongs to the beta-microseminoprotein family.</text>
</comment>
<dbReference type="Gene3D" id="2.60.40.1900">
    <property type="entry name" value="Beta-microseminoprotein (PSP94) domain"/>
    <property type="match status" value="1"/>
</dbReference>
<reference evidence="6" key="1">
    <citation type="journal article" date="2008" name="Nature">
        <title>The amphioxus genome and the evolution of the chordate karyotype.</title>
        <authorList>
            <consortium name="US DOE Joint Genome Institute (JGI-PGF)"/>
            <person name="Putnam N.H."/>
            <person name="Butts T."/>
            <person name="Ferrier D.E.K."/>
            <person name="Furlong R.F."/>
            <person name="Hellsten U."/>
            <person name="Kawashima T."/>
            <person name="Robinson-Rechavi M."/>
            <person name="Shoguchi E."/>
            <person name="Terry A."/>
            <person name="Yu J.-K."/>
            <person name="Benito-Gutierrez E.L."/>
            <person name="Dubchak I."/>
            <person name="Garcia-Fernandez J."/>
            <person name="Gibson-Brown J.J."/>
            <person name="Grigoriev I.V."/>
            <person name="Horton A.C."/>
            <person name="de Jong P.J."/>
            <person name="Jurka J."/>
            <person name="Kapitonov V.V."/>
            <person name="Kohara Y."/>
            <person name="Kuroki Y."/>
            <person name="Lindquist E."/>
            <person name="Lucas S."/>
            <person name="Osoegawa K."/>
            <person name="Pennacchio L.A."/>
            <person name="Salamov A.A."/>
            <person name="Satou Y."/>
            <person name="Sauka-Spengler T."/>
            <person name="Schmutz J."/>
            <person name="Shin-I T."/>
            <person name="Toyoda A."/>
            <person name="Bronner-Fraser M."/>
            <person name="Fujiyama A."/>
            <person name="Holland L.Z."/>
            <person name="Holland P.W.H."/>
            <person name="Satoh N."/>
            <person name="Rokhsar D.S."/>
        </authorList>
    </citation>
    <scope>NUCLEOTIDE SEQUENCE [LARGE SCALE GENOMIC DNA]</scope>
    <source>
        <strain evidence="6">S238N-H82</strain>
        <tissue evidence="6">Testes</tissue>
    </source>
</reference>
<dbReference type="PANTHER" id="PTHR10500">
    <property type="entry name" value="BETA-MICROSEMINOPROTEIN"/>
    <property type="match status" value="1"/>
</dbReference>
<evidence type="ECO:0000313" key="6">
    <source>
        <dbReference type="EMBL" id="EEN69970.1"/>
    </source>
</evidence>
<dbReference type="GeneID" id="118431122"/>
<dbReference type="GO" id="GO:0005576">
    <property type="term" value="C:extracellular region"/>
    <property type="evidence" value="ECO:0007669"/>
    <property type="project" value="UniProtKB-SubCell"/>
</dbReference>
<evidence type="ECO:0000313" key="7">
    <source>
        <dbReference type="Proteomes" id="UP000001554"/>
    </source>
</evidence>
<reference evidence="7" key="2">
    <citation type="journal article" date="2020" name="Nat. Ecol. Evol.">
        <title>Deeply conserved synteny resolves early events in vertebrate evolution.</title>
        <authorList>
            <person name="Simakov O."/>
            <person name="Marletaz F."/>
            <person name="Yue J.X."/>
            <person name="O'Connell B."/>
            <person name="Jenkins J."/>
            <person name="Brandt A."/>
            <person name="Calef R."/>
            <person name="Tung C.H."/>
            <person name="Huang T.K."/>
            <person name="Schmutz J."/>
            <person name="Satoh N."/>
            <person name="Yu J.K."/>
            <person name="Putnam N.H."/>
            <person name="Green R.E."/>
            <person name="Rokhsar D.S."/>
        </authorList>
    </citation>
    <scope>NUCLEOTIDE SEQUENCE [LARGE SCALE GENOMIC DNA]</scope>
    <source>
        <strain evidence="7">S238N-H82</strain>
    </source>
</reference>
<keyword evidence="5" id="KW-0732">Signal</keyword>
<dbReference type="InterPro" id="IPR008735">
    <property type="entry name" value="PSP94"/>
</dbReference>
<dbReference type="AlphaFoldDB" id="C3XPU9"/>
<dbReference type="KEGG" id="bfo:118431122"/>
<evidence type="ECO:0000256" key="4">
    <source>
        <dbReference type="ARBA" id="ARBA00023157"/>
    </source>
</evidence>
<feature type="chain" id="PRO_5044729090" evidence="5">
    <location>
        <begin position="18"/>
        <end position="135"/>
    </location>
</feature>
<dbReference type="InParanoid" id="C3XPU9"/>
<reference evidence="8" key="3">
    <citation type="submission" date="2025-04" db="UniProtKB">
        <authorList>
            <consortium name="RefSeq"/>
        </authorList>
    </citation>
    <scope>IDENTIFICATION</scope>
    <source>
        <strain evidence="8">S238N-H82</strain>
        <tissue evidence="8">Testes</tissue>
    </source>
</reference>
<evidence type="ECO:0000256" key="3">
    <source>
        <dbReference type="ARBA" id="ARBA00022525"/>
    </source>
</evidence>
<dbReference type="PANTHER" id="PTHR10500:SF0">
    <property type="entry name" value="SCO-SPONDIN-LIKE"/>
    <property type="match status" value="1"/>
</dbReference>